<dbReference type="GO" id="GO:0043565">
    <property type="term" value="F:sequence-specific DNA binding"/>
    <property type="evidence" value="ECO:0007669"/>
    <property type="project" value="InterPro"/>
</dbReference>
<dbReference type="OrthoDB" id="252470at2"/>
<evidence type="ECO:0000259" key="4">
    <source>
        <dbReference type="PROSITE" id="PS01124"/>
    </source>
</evidence>
<evidence type="ECO:0000256" key="2">
    <source>
        <dbReference type="ARBA" id="ARBA00023125"/>
    </source>
</evidence>
<keyword evidence="6" id="KW-1185">Reference proteome</keyword>
<dbReference type="PANTHER" id="PTHR46796:SF13">
    <property type="entry name" value="HTH-TYPE TRANSCRIPTIONAL ACTIVATOR RHAS"/>
    <property type="match status" value="1"/>
</dbReference>
<comment type="caution">
    <text evidence="5">The sequence shown here is derived from an EMBL/GenBank/DDBJ whole genome shotgun (WGS) entry which is preliminary data.</text>
</comment>
<name>A0A418NCU5_9SPHN</name>
<dbReference type="PANTHER" id="PTHR46796">
    <property type="entry name" value="HTH-TYPE TRANSCRIPTIONAL ACTIVATOR RHAS-RELATED"/>
    <property type="match status" value="1"/>
</dbReference>
<dbReference type="SMART" id="SM00342">
    <property type="entry name" value="HTH_ARAC"/>
    <property type="match status" value="1"/>
</dbReference>
<gene>
    <name evidence="5" type="ORF">D2V04_14660</name>
</gene>
<proteinExistence type="predicted"/>
<dbReference type="EMBL" id="QXFK01000019">
    <property type="protein sequence ID" value="RIV75538.1"/>
    <property type="molecule type" value="Genomic_DNA"/>
</dbReference>
<evidence type="ECO:0000256" key="1">
    <source>
        <dbReference type="ARBA" id="ARBA00023015"/>
    </source>
</evidence>
<accession>A0A418NCU5</accession>
<dbReference type="Gene3D" id="1.10.10.60">
    <property type="entry name" value="Homeodomain-like"/>
    <property type="match status" value="2"/>
</dbReference>
<reference evidence="5 6" key="1">
    <citation type="submission" date="2018-08" db="EMBL/GenBank/DDBJ databases">
        <title>Altererythrobacter sp.Ery1 and Ery12, the genome sequencing of novel strains in genus Alterythrobacter.</title>
        <authorList>
            <person name="Cheng H."/>
            <person name="Wu Y.-H."/>
            <person name="Fang C."/>
            <person name="Xu X.-W."/>
        </authorList>
    </citation>
    <scope>NUCLEOTIDE SEQUENCE [LARGE SCALE GENOMIC DNA]</scope>
    <source>
        <strain evidence="5 6">Ery1</strain>
    </source>
</reference>
<evidence type="ECO:0000313" key="5">
    <source>
        <dbReference type="EMBL" id="RIV75538.1"/>
    </source>
</evidence>
<protein>
    <submittedName>
        <fullName evidence="5">AraC family transcriptional regulator</fullName>
    </submittedName>
</protein>
<dbReference type="SUPFAM" id="SSF46689">
    <property type="entry name" value="Homeodomain-like"/>
    <property type="match status" value="2"/>
</dbReference>
<dbReference type="Pfam" id="PF12833">
    <property type="entry name" value="HTH_18"/>
    <property type="match status" value="1"/>
</dbReference>
<dbReference type="PROSITE" id="PS01124">
    <property type="entry name" value="HTH_ARAC_FAMILY_2"/>
    <property type="match status" value="1"/>
</dbReference>
<dbReference type="InterPro" id="IPR050204">
    <property type="entry name" value="AraC_XylS_family_regulators"/>
</dbReference>
<keyword evidence="1" id="KW-0805">Transcription regulation</keyword>
<organism evidence="5 6">
    <name type="scientific">Pelagerythrobacter aerophilus</name>
    <dbReference type="NCBI Taxonomy" id="2306995"/>
    <lineage>
        <taxon>Bacteria</taxon>
        <taxon>Pseudomonadati</taxon>
        <taxon>Pseudomonadota</taxon>
        <taxon>Alphaproteobacteria</taxon>
        <taxon>Sphingomonadales</taxon>
        <taxon>Erythrobacteraceae</taxon>
        <taxon>Pelagerythrobacter</taxon>
    </lineage>
</organism>
<dbReference type="Proteomes" id="UP000285092">
    <property type="component" value="Unassembled WGS sequence"/>
</dbReference>
<feature type="domain" description="HTH araC/xylS-type" evidence="4">
    <location>
        <begin position="176"/>
        <end position="277"/>
    </location>
</feature>
<keyword evidence="2" id="KW-0238">DNA-binding</keyword>
<evidence type="ECO:0000313" key="6">
    <source>
        <dbReference type="Proteomes" id="UP000285092"/>
    </source>
</evidence>
<evidence type="ECO:0000256" key="3">
    <source>
        <dbReference type="ARBA" id="ARBA00023163"/>
    </source>
</evidence>
<dbReference type="AlphaFoldDB" id="A0A418NCU5"/>
<dbReference type="InterPro" id="IPR020449">
    <property type="entry name" value="Tscrpt_reg_AraC-type_HTH"/>
</dbReference>
<sequence>MTLRPICEPVELPLGASVIAERVVSAVDAPASGQFLHFHDVSELVLFGRVEGAFIADGRQHPLSDGAVAFSPSMRHHDFALAPGRKDWALIQIDPYIVENLAHQPSLSRLNRPFCAMPDATARRRIDVLGDWLIDVAGTDPFDPLIGRIVELLLCQIAAAPEVAGSEATSDATQVERLLPAVEQLRRDPSAAISLENAAASCNLSPAYFSRRFKRVFGMNFTDYARVYRLHLAARRIATSGASLSEIAYGLGFSSPSHFSARFHERFGMTPRQYRRTAQAR</sequence>
<dbReference type="PRINTS" id="PR00032">
    <property type="entry name" value="HTHARAC"/>
</dbReference>
<dbReference type="InterPro" id="IPR018060">
    <property type="entry name" value="HTH_AraC"/>
</dbReference>
<dbReference type="RefSeq" id="WP_119514464.1">
    <property type="nucleotide sequence ID" value="NZ_QXFK01000019.1"/>
</dbReference>
<dbReference type="GO" id="GO:0003700">
    <property type="term" value="F:DNA-binding transcription factor activity"/>
    <property type="evidence" value="ECO:0007669"/>
    <property type="project" value="InterPro"/>
</dbReference>
<dbReference type="InterPro" id="IPR009057">
    <property type="entry name" value="Homeodomain-like_sf"/>
</dbReference>
<keyword evidence="3" id="KW-0804">Transcription</keyword>